<name>A0A249W0I6_VIBPH</name>
<proteinExistence type="predicted"/>
<protein>
    <submittedName>
        <fullName evidence="12">Hydrolase</fullName>
    </submittedName>
    <submittedName>
        <fullName evidence="11">Phosphoethanolamine transferase</fullName>
    </submittedName>
</protein>
<dbReference type="Proteomes" id="UP000191946">
    <property type="component" value="Unassembled WGS sequence"/>
</dbReference>
<keyword evidence="7 8" id="KW-0472">Membrane</keyword>
<comment type="subcellular location">
    <subcellularLocation>
        <location evidence="1">Cell inner membrane</location>
        <topology evidence="1">Multi-pass membrane protein</topology>
    </subcellularLocation>
</comment>
<dbReference type="GO" id="GO:0016776">
    <property type="term" value="F:phosphotransferase activity, phosphate group as acceptor"/>
    <property type="evidence" value="ECO:0007669"/>
    <property type="project" value="TreeGrafter"/>
</dbReference>
<evidence type="ECO:0000313" key="12">
    <source>
        <dbReference type="EMBL" id="OQJ98599.1"/>
    </source>
</evidence>
<dbReference type="GO" id="GO:0016787">
    <property type="term" value="F:hydrolase activity"/>
    <property type="evidence" value="ECO:0007669"/>
    <property type="project" value="UniProtKB-KW"/>
</dbReference>
<keyword evidence="6 8" id="KW-1133">Transmembrane helix</keyword>
<dbReference type="EMBL" id="CP023247">
    <property type="protein sequence ID" value="ASZ50156.1"/>
    <property type="molecule type" value="Genomic_DNA"/>
</dbReference>
<organism evidence="11">
    <name type="scientific">Vibrio parahaemolyticus</name>
    <dbReference type="NCBI Taxonomy" id="670"/>
    <lineage>
        <taxon>Bacteria</taxon>
        <taxon>Pseudomonadati</taxon>
        <taxon>Pseudomonadota</taxon>
        <taxon>Gammaproteobacteria</taxon>
        <taxon>Vibrionales</taxon>
        <taxon>Vibrionaceae</taxon>
        <taxon>Vibrio</taxon>
    </lineage>
</organism>
<dbReference type="InterPro" id="IPR017850">
    <property type="entry name" value="Alkaline_phosphatase_core_sf"/>
</dbReference>
<reference evidence="11" key="2">
    <citation type="submission" date="2017-09" db="EMBL/GenBank/DDBJ databases">
        <authorList>
            <person name="Ehlers B."/>
            <person name="Leendertz F.H."/>
        </authorList>
    </citation>
    <scope>NUCLEOTIDE SEQUENCE</scope>
    <source>
        <strain evidence="11">MAVP-26</strain>
    </source>
</reference>
<evidence type="ECO:0000256" key="1">
    <source>
        <dbReference type="ARBA" id="ARBA00004429"/>
    </source>
</evidence>
<dbReference type="InterPro" id="IPR000917">
    <property type="entry name" value="Sulfatase_N"/>
</dbReference>
<dbReference type="Pfam" id="PF08019">
    <property type="entry name" value="EptA_B_N"/>
    <property type="match status" value="1"/>
</dbReference>
<dbReference type="SUPFAM" id="SSF53649">
    <property type="entry name" value="Alkaline phosphatase-like"/>
    <property type="match status" value="1"/>
</dbReference>
<dbReference type="InterPro" id="IPR058130">
    <property type="entry name" value="PEA_transf_C"/>
</dbReference>
<dbReference type="PANTHER" id="PTHR30443">
    <property type="entry name" value="INNER MEMBRANE PROTEIN"/>
    <property type="match status" value="1"/>
</dbReference>
<reference evidence="12 13" key="1">
    <citation type="submission" date="2015-08" db="EMBL/GenBank/DDBJ databases">
        <title>Draft Genome Sequences of Vibrio parahaemolyticus Strains.</title>
        <authorList>
            <person name="Gonzalez-Escalona N."/>
            <person name="DePaola A."/>
        </authorList>
    </citation>
    <scope>NUCLEOTIDE SEQUENCE [LARGE SCALE GENOMIC DNA]</scope>
    <source>
        <strain evidence="12 13">CFSAN001621</strain>
    </source>
</reference>
<feature type="transmembrane region" description="Helical" evidence="8">
    <location>
        <begin position="78"/>
        <end position="96"/>
    </location>
</feature>
<evidence type="ECO:0000259" key="10">
    <source>
        <dbReference type="Pfam" id="PF08019"/>
    </source>
</evidence>
<dbReference type="EMBL" id="LHQV01000015">
    <property type="protein sequence ID" value="OQJ98599.1"/>
    <property type="molecule type" value="Genomic_DNA"/>
</dbReference>
<feature type="domain" description="Sulfatase N-terminal" evidence="9">
    <location>
        <begin position="242"/>
        <end position="532"/>
    </location>
</feature>
<evidence type="ECO:0000256" key="8">
    <source>
        <dbReference type="SAM" id="Phobius"/>
    </source>
</evidence>
<evidence type="ECO:0000256" key="6">
    <source>
        <dbReference type="ARBA" id="ARBA00022989"/>
    </source>
</evidence>
<gene>
    <name evidence="12" type="ORF">AKG60_11130</name>
    <name evidence="11" type="ORF">YA91_06015</name>
</gene>
<dbReference type="NCBIfam" id="NF028537">
    <property type="entry name" value="P_eth_NH2_trans"/>
    <property type="match status" value="1"/>
</dbReference>
<dbReference type="InterPro" id="IPR012549">
    <property type="entry name" value="EptA-like_N"/>
</dbReference>
<dbReference type="PANTHER" id="PTHR30443:SF0">
    <property type="entry name" value="PHOSPHOETHANOLAMINE TRANSFERASE EPTA"/>
    <property type="match status" value="1"/>
</dbReference>
<keyword evidence="5 8" id="KW-0812">Transmembrane</keyword>
<accession>A0A249W0I6</accession>
<evidence type="ECO:0000313" key="13">
    <source>
        <dbReference type="Proteomes" id="UP000191946"/>
    </source>
</evidence>
<dbReference type="Pfam" id="PF00884">
    <property type="entry name" value="Sulfatase"/>
    <property type="match status" value="1"/>
</dbReference>
<evidence type="ECO:0000256" key="3">
    <source>
        <dbReference type="ARBA" id="ARBA00022519"/>
    </source>
</evidence>
<evidence type="ECO:0000256" key="2">
    <source>
        <dbReference type="ARBA" id="ARBA00022475"/>
    </source>
</evidence>
<dbReference type="Gene3D" id="3.40.720.10">
    <property type="entry name" value="Alkaline Phosphatase, subunit A"/>
    <property type="match status" value="1"/>
</dbReference>
<feature type="transmembrane region" description="Helical" evidence="8">
    <location>
        <begin position="12"/>
        <end position="33"/>
    </location>
</feature>
<feature type="transmembrane region" description="Helical" evidence="8">
    <location>
        <begin position="152"/>
        <end position="177"/>
    </location>
</feature>
<keyword evidence="12" id="KW-0378">Hydrolase</keyword>
<feature type="transmembrane region" description="Helical" evidence="8">
    <location>
        <begin position="116"/>
        <end position="140"/>
    </location>
</feature>
<feature type="transmembrane region" description="Helical" evidence="8">
    <location>
        <begin position="48"/>
        <end position="66"/>
    </location>
</feature>
<evidence type="ECO:0000259" key="9">
    <source>
        <dbReference type="Pfam" id="PF00884"/>
    </source>
</evidence>
<keyword evidence="3" id="KW-0997">Cell inner membrane</keyword>
<evidence type="ECO:0000256" key="5">
    <source>
        <dbReference type="ARBA" id="ARBA00022692"/>
    </source>
</evidence>
<sequence length="551" mass="62146">MKTVDSPKKGIPYVAFTVLLALYFALVVNIPIYKELIGIFSKLDEVKFGFIITIPIFFFAALNFLFNLFSWPWVGKPFFILLLVVSSLVSYAGYNYGTLFDSGMIANIVETDSSEASSYLSTYSVVWTTLMGVIPALIVFKVKLQPQRGQWLRFVLTKLVAMLASLAVIAVIAGLYYQDYASVGRNNSYLKKMIIPTQYVYSATSYVKENYLTTPQPYREIGTDAQQSSTALQQAQDKPTLLVFVVGETARTQNYQLNGYERETNPYTSLLDVISFKDVASCGTATAVSVPCMFSQLTRNQFDRKQADNQDNALDIMQRAGIDLLWKENDGGDKEVAHKIKKIEVDRKQQNALCNGQTCYDMALLSDFDQEVSNMNGNRVVAMHLIGSHGPTYFQRYPKEKAFFQPDCPRADIENCSVEEIVNTYDNTIRYTDFVLEQTINKLKTLEDKYNTALIYVSDHGESLGESGMFLHGMPYGLAPDFQKRVPLIMWMSPSFKQAKHINTDCLSKEAQNAGKYSHDNVFHSLLGIMDVKTQAYDGQLDIFKTCRTVS</sequence>
<feature type="domain" description="Phosphoethanolamine transferase N-terminal" evidence="10">
    <location>
        <begin position="59"/>
        <end position="211"/>
    </location>
</feature>
<dbReference type="CDD" id="cd16017">
    <property type="entry name" value="LptA"/>
    <property type="match status" value="1"/>
</dbReference>
<evidence type="ECO:0000256" key="4">
    <source>
        <dbReference type="ARBA" id="ARBA00022679"/>
    </source>
</evidence>
<evidence type="ECO:0000313" key="11">
    <source>
        <dbReference type="EMBL" id="ASZ50156.1"/>
    </source>
</evidence>
<dbReference type="GO" id="GO:0009244">
    <property type="term" value="P:lipopolysaccharide core region biosynthetic process"/>
    <property type="evidence" value="ECO:0007669"/>
    <property type="project" value="TreeGrafter"/>
</dbReference>
<evidence type="ECO:0000256" key="7">
    <source>
        <dbReference type="ARBA" id="ARBA00023136"/>
    </source>
</evidence>
<dbReference type="InterPro" id="IPR040423">
    <property type="entry name" value="PEA_transferase"/>
</dbReference>
<dbReference type="GO" id="GO:0005886">
    <property type="term" value="C:plasma membrane"/>
    <property type="evidence" value="ECO:0007669"/>
    <property type="project" value="UniProtKB-SubCell"/>
</dbReference>
<keyword evidence="4 11" id="KW-0808">Transferase</keyword>
<dbReference type="RefSeq" id="WP_005499358.1">
    <property type="nucleotide sequence ID" value="NZ_CP023247.2"/>
</dbReference>
<dbReference type="AlphaFoldDB" id="A0A249W0I6"/>
<keyword evidence="2" id="KW-1003">Cell membrane</keyword>
<keyword evidence="13" id="KW-1185">Reference proteome</keyword>